<feature type="transmembrane region" description="Helical" evidence="5">
    <location>
        <begin position="6"/>
        <end position="27"/>
    </location>
</feature>
<gene>
    <name evidence="8" type="ORF">PMG71_07435</name>
</gene>
<dbReference type="Pfam" id="PF12729">
    <property type="entry name" value="4HB_MCP_1"/>
    <property type="match status" value="1"/>
</dbReference>
<accession>A0ABT7AQT5</accession>
<dbReference type="SUPFAM" id="SSF58104">
    <property type="entry name" value="Methyl-accepting chemotaxis protein (MCP) signaling domain"/>
    <property type="match status" value="1"/>
</dbReference>
<protein>
    <submittedName>
        <fullName evidence="8">Methyl-accepting chemotaxis protein</fullName>
    </submittedName>
</protein>
<dbReference type="Gene3D" id="1.10.287.950">
    <property type="entry name" value="Methyl-accepting chemotaxis protein"/>
    <property type="match status" value="1"/>
</dbReference>
<feature type="domain" description="Methyl-accepting transducer" evidence="6">
    <location>
        <begin position="262"/>
        <end position="477"/>
    </location>
</feature>
<feature type="transmembrane region" description="Helical" evidence="5">
    <location>
        <begin position="186"/>
        <end position="203"/>
    </location>
</feature>
<dbReference type="PANTHER" id="PTHR43531">
    <property type="entry name" value="PROTEIN ICFG"/>
    <property type="match status" value="1"/>
</dbReference>
<evidence type="ECO:0000256" key="4">
    <source>
        <dbReference type="SAM" id="Coils"/>
    </source>
</evidence>
<dbReference type="SMART" id="SM00304">
    <property type="entry name" value="HAMP"/>
    <property type="match status" value="1"/>
</dbReference>
<dbReference type="SMART" id="SM00283">
    <property type="entry name" value="MA"/>
    <property type="match status" value="1"/>
</dbReference>
<evidence type="ECO:0000256" key="1">
    <source>
        <dbReference type="ARBA" id="ARBA00022500"/>
    </source>
</evidence>
<keyword evidence="5" id="KW-1133">Transmembrane helix</keyword>
<evidence type="ECO:0000256" key="2">
    <source>
        <dbReference type="ARBA" id="ARBA00029447"/>
    </source>
</evidence>
<comment type="similarity">
    <text evidence="2">Belongs to the methyl-accepting chemotaxis (MCP) protein family.</text>
</comment>
<dbReference type="InterPro" id="IPR003660">
    <property type="entry name" value="HAMP_dom"/>
</dbReference>
<dbReference type="Gene3D" id="6.10.340.10">
    <property type="match status" value="1"/>
</dbReference>
<dbReference type="InterPro" id="IPR051310">
    <property type="entry name" value="MCP_chemotaxis"/>
</dbReference>
<dbReference type="InterPro" id="IPR024478">
    <property type="entry name" value="HlyB_4HB_MCP"/>
</dbReference>
<reference evidence="8 9" key="1">
    <citation type="submission" date="2023-01" db="EMBL/GenBank/DDBJ databases">
        <title>Novel diversity within Roseofilum (Cyanobacteria; Desertifilaceae) from marine benthic mats with descriptions of four novel species.</title>
        <authorList>
            <person name="Wang Y."/>
            <person name="Berthold D.E."/>
            <person name="Hu J."/>
            <person name="Lefler F.W."/>
            <person name="Laughinghouse H.D. IV."/>
        </authorList>
    </citation>
    <scope>NUCLEOTIDE SEQUENCE [LARGE SCALE GENOMIC DNA]</scope>
    <source>
        <strain evidence="8 9">BLCC-M154</strain>
    </source>
</reference>
<evidence type="ECO:0000256" key="5">
    <source>
        <dbReference type="SAM" id="Phobius"/>
    </source>
</evidence>
<dbReference type="RefSeq" id="WP_283753015.1">
    <property type="nucleotide sequence ID" value="NZ_JAQOSP010000052.1"/>
</dbReference>
<sequence length="493" mass="54877">MKISTRLIVSYGLMTGLAIGTSLYNLVSINRLAQLTNKLYNHPYTVSTSVLRVESGIVKMHRSMKDVALAKNPQSLENARVQVDRYEQQVYAEFDQITRQFLGDPEQIDLARQKFTNWKPIRDQVIQLMEAGQPEAAANITQEKGAQYVQSLLFDIQEIIDFAESKAQEFLIEADRARSQTIRNTFVLLIIFSFFIIFLGIIITQSITQSLAKAIEINNQLSQGNLSTSIKVKRQDEIGQLMTSVEQMVEVFKETLLRVQMVSSSVAMGSKTMKEKAMNMTSGATEQAASTEEASRSIKHMVNYIRHNTNHASETLTLATQASESAKETRDSMLAAVEIMKLIVDKISVVEEIALQTNILALNSSIEAARSQESEKGFSVVAAEVRRLATRTRNAASEINQLASSSMIRIAKAESLLDQLLPSIESTNQLVEKINVVSQDQLQGSNQINQAIGKLDEVTQQNSQLAKDLSKISETLADQAEQLKQMISFFKVG</sequence>
<dbReference type="Proteomes" id="UP001235303">
    <property type="component" value="Unassembled WGS sequence"/>
</dbReference>
<dbReference type="CDD" id="cd06225">
    <property type="entry name" value="HAMP"/>
    <property type="match status" value="1"/>
</dbReference>
<keyword evidence="4" id="KW-0175">Coiled coil</keyword>
<dbReference type="PROSITE" id="PS50885">
    <property type="entry name" value="HAMP"/>
    <property type="match status" value="1"/>
</dbReference>
<dbReference type="PRINTS" id="PR00260">
    <property type="entry name" value="CHEMTRNSDUCR"/>
</dbReference>
<feature type="domain" description="HAMP" evidence="7">
    <location>
        <begin position="205"/>
        <end position="257"/>
    </location>
</feature>
<comment type="caution">
    <text evidence="8">The sequence shown here is derived from an EMBL/GenBank/DDBJ whole genome shotgun (WGS) entry which is preliminary data.</text>
</comment>
<organism evidence="8 9">
    <name type="scientific">Roseofilum acuticapitatum BLCC-M154</name>
    <dbReference type="NCBI Taxonomy" id="3022444"/>
    <lineage>
        <taxon>Bacteria</taxon>
        <taxon>Bacillati</taxon>
        <taxon>Cyanobacteriota</taxon>
        <taxon>Cyanophyceae</taxon>
        <taxon>Desertifilales</taxon>
        <taxon>Desertifilaceae</taxon>
        <taxon>Roseofilum</taxon>
        <taxon>Roseofilum acuticapitatum</taxon>
    </lineage>
</organism>
<evidence type="ECO:0000259" key="6">
    <source>
        <dbReference type="PROSITE" id="PS50111"/>
    </source>
</evidence>
<name>A0ABT7AQT5_9CYAN</name>
<dbReference type="Pfam" id="PF00015">
    <property type="entry name" value="MCPsignal"/>
    <property type="match status" value="1"/>
</dbReference>
<feature type="coiled-coil region" evidence="4">
    <location>
        <begin position="448"/>
        <end position="486"/>
    </location>
</feature>
<dbReference type="PROSITE" id="PS50111">
    <property type="entry name" value="CHEMOTAXIS_TRANSDUC_2"/>
    <property type="match status" value="1"/>
</dbReference>
<dbReference type="InterPro" id="IPR004090">
    <property type="entry name" value="Chemotax_Me-accpt_rcpt"/>
</dbReference>
<keyword evidence="1" id="KW-0145">Chemotaxis</keyword>
<keyword evidence="5" id="KW-0812">Transmembrane</keyword>
<dbReference type="Pfam" id="PF00672">
    <property type="entry name" value="HAMP"/>
    <property type="match status" value="1"/>
</dbReference>
<keyword evidence="9" id="KW-1185">Reference proteome</keyword>
<evidence type="ECO:0000313" key="9">
    <source>
        <dbReference type="Proteomes" id="UP001235303"/>
    </source>
</evidence>
<proteinExistence type="inferred from homology"/>
<keyword evidence="5" id="KW-0472">Membrane</keyword>
<dbReference type="PANTHER" id="PTHR43531:SF11">
    <property type="entry name" value="METHYL-ACCEPTING CHEMOTAXIS PROTEIN 3"/>
    <property type="match status" value="1"/>
</dbReference>
<evidence type="ECO:0000259" key="7">
    <source>
        <dbReference type="PROSITE" id="PS50885"/>
    </source>
</evidence>
<evidence type="ECO:0000313" key="8">
    <source>
        <dbReference type="EMBL" id="MDJ1169254.1"/>
    </source>
</evidence>
<dbReference type="InterPro" id="IPR004089">
    <property type="entry name" value="MCPsignal_dom"/>
</dbReference>
<dbReference type="EMBL" id="JAQOSP010000052">
    <property type="protein sequence ID" value="MDJ1169254.1"/>
    <property type="molecule type" value="Genomic_DNA"/>
</dbReference>
<evidence type="ECO:0000256" key="3">
    <source>
        <dbReference type="PROSITE-ProRule" id="PRU00284"/>
    </source>
</evidence>
<keyword evidence="3" id="KW-0807">Transducer</keyword>